<protein>
    <submittedName>
        <fullName evidence="4">FecR domain-containing protein</fullName>
    </submittedName>
</protein>
<keyword evidence="1" id="KW-0472">Membrane</keyword>
<evidence type="ECO:0000313" key="5">
    <source>
        <dbReference type="Proteomes" id="UP001485459"/>
    </source>
</evidence>
<dbReference type="Proteomes" id="UP001485459">
    <property type="component" value="Chromosome"/>
</dbReference>
<organism evidence="4 5">
    <name type="scientific">Chitinophaga pollutisoli</name>
    <dbReference type="NCBI Taxonomy" id="3133966"/>
    <lineage>
        <taxon>Bacteria</taxon>
        <taxon>Pseudomonadati</taxon>
        <taxon>Bacteroidota</taxon>
        <taxon>Chitinophagia</taxon>
        <taxon>Chitinophagales</taxon>
        <taxon>Chitinophagaceae</taxon>
        <taxon>Chitinophaga</taxon>
    </lineage>
</organism>
<dbReference type="Pfam" id="PF04773">
    <property type="entry name" value="FecR"/>
    <property type="match status" value="1"/>
</dbReference>
<dbReference type="PIRSF" id="PIRSF018266">
    <property type="entry name" value="FecR"/>
    <property type="match status" value="1"/>
</dbReference>
<dbReference type="InterPro" id="IPR032508">
    <property type="entry name" value="FecR_C"/>
</dbReference>
<dbReference type="PANTHER" id="PTHR30273:SF2">
    <property type="entry name" value="PROTEIN FECR"/>
    <property type="match status" value="1"/>
</dbReference>
<dbReference type="InterPro" id="IPR006860">
    <property type="entry name" value="FecR"/>
</dbReference>
<feature type="domain" description="FecR protein" evidence="2">
    <location>
        <begin position="123"/>
        <end position="218"/>
    </location>
</feature>
<name>A0ABZ2YSS4_9BACT</name>
<dbReference type="PANTHER" id="PTHR30273">
    <property type="entry name" value="PERIPLASMIC SIGNAL SENSOR AND SIGMA FACTOR ACTIVATOR FECR-RELATED"/>
    <property type="match status" value="1"/>
</dbReference>
<keyword evidence="1" id="KW-0812">Transmembrane</keyword>
<feature type="transmembrane region" description="Helical" evidence="1">
    <location>
        <begin position="94"/>
        <end position="112"/>
    </location>
</feature>
<dbReference type="EMBL" id="CP149822">
    <property type="protein sequence ID" value="WZN42602.1"/>
    <property type="molecule type" value="Genomic_DNA"/>
</dbReference>
<evidence type="ECO:0000259" key="3">
    <source>
        <dbReference type="Pfam" id="PF16344"/>
    </source>
</evidence>
<accession>A0ABZ2YSS4</accession>
<evidence type="ECO:0000259" key="2">
    <source>
        <dbReference type="Pfam" id="PF04773"/>
    </source>
</evidence>
<dbReference type="RefSeq" id="WP_341837436.1">
    <property type="nucleotide sequence ID" value="NZ_CP149822.1"/>
</dbReference>
<evidence type="ECO:0000256" key="1">
    <source>
        <dbReference type="SAM" id="Phobius"/>
    </source>
</evidence>
<proteinExistence type="predicted"/>
<dbReference type="InterPro" id="IPR012373">
    <property type="entry name" value="Ferrdict_sens_TM"/>
</dbReference>
<dbReference type="Gene3D" id="2.60.120.1440">
    <property type="match status" value="1"/>
</dbReference>
<dbReference type="Pfam" id="PF16344">
    <property type="entry name" value="FecR_C"/>
    <property type="match status" value="1"/>
</dbReference>
<evidence type="ECO:0000313" key="4">
    <source>
        <dbReference type="EMBL" id="WZN42602.1"/>
    </source>
</evidence>
<gene>
    <name evidence="4" type="ORF">WJU16_06085</name>
</gene>
<keyword evidence="1" id="KW-1133">Transmembrane helix</keyword>
<feature type="domain" description="Protein FecR C-terminal" evidence="3">
    <location>
        <begin position="263"/>
        <end position="328"/>
    </location>
</feature>
<dbReference type="Gene3D" id="3.55.50.30">
    <property type="match status" value="1"/>
</dbReference>
<sequence>MADQTFTLEYFLSQPGFREWVLQKDIRFTEEWEAWTRRHPEHAATVQAAADWLLMTDEREAVPEASMQEATWAKVVASIDAAPARNSRRTLVRWLPWAAAAAIIGLLAIVWLQGKEAEKEFVTMATGYGDVKNITLPDGSEVCLNVNSTVKYAAVWHADSTREVWLGGEAFFEVKHLAANRKFIVHTDDVDIQVVGTAFNVNTRRVQTQVVLQNGKVNLKLNRKDTALIAMKPGDMVTWSAERRELTNNQVDPVQYAAWQQQRLIFHDATLAEVLLALQENTGVKVQLEDTAMLKETFTGTIPTDHIDVFFKTLSRSFDITITENGKDSYVIRKKEGQ</sequence>
<keyword evidence="5" id="KW-1185">Reference proteome</keyword>
<reference evidence="5" key="1">
    <citation type="submission" date="2024-03" db="EMBL/GenBank/DDBJ databases">
        <title>Chitinophaga horti sp. nov., isolated from garden soil.</title>
        <authorList>
            <person name="Lee D.S."/>
            <person name="Han D.M."/>
            <person name="Baek J.H."/>
            <person name="Choi D.G."/>
            <person name="Jeon J.H."/>
            <person name="Jeon C.O."/>
        </authorList>
    </citation>
    <scope>NUCLEOTIDE SEQUENCE [LARGE SCALE GENOMIC DNA]</scope>
    <source>
        <strain evidence="5">GPA1</strain>
    </source>
</reference>